<name>A0A0H5Q7F9_9ZZZZ</name>
<sequence>MVVTCRMESEIDRGRWQGHGPILQMAIPASFFLDEETACAQAAASRIRHDAQRRLEQELEQPLFD</sequence>
<dbReference type="EMBL" id="LN854026">
    <property type="protein sequence ID" value="CRY97324.1"/>
    <property type="molecule type" value="Genomic_DNA"/>
</dbReference>
<reference evidence="1" key="2">
    <citation type="submission" date="2015-07" db="EMBL/GenBank/DDBJ databases">
        <title>Plasmids, circular viruses and viroids from rat gut.</title>
        <authorList>
            <person name="Jorgensen T.J."/>
            <person name="Hansen M.A."/>
            <person name="Xu Z."/>
            <person name="Tabak M.A."/>
            <person name="Sorensen S.J."/>
            <person name="Hansen L.H."/>
        </authorList>
    </citation>
    <scope>NUCLEOTIDE SEQUENCE</scope>
    <source>
        <strain evidence="1">RGFK1487</strain>
    </source>
</reference>
<evidence type="ECO:0000313" key="1">
    <source>
        <dbReference type="EMBL" id="CRY97324.1"/>
    </source>
</evidence>
<proteinExistence type="predicted"/>
<protein>
    <submittedName>
        <fullName evidence="1">Uncharacterized protein</fullName>
    </submittedName>
</protein>
<accession>A0A0H5Q7F9</accession>
<dbReference type="AlphaFoldDB" id="A0A0H5Q7F9"/>
<reference evidence="1" key="1">
    <citation type="submission" date="2015-06" db="EMBL/GenBank/DDBJ databases">
        <authorList>
            <person name="Joergensen T."/>
        </authorList>
    </citation>
    <scope>NUCLEOTIDE SEQUENCE</scope>
    <source>
        <strain evidence="1">RGFK1487</strain>
    </source>
</reference>
<organism evidence="1">
    <name type="scientific">uncultured prokaryote</name>
    <dbReference type="NCBI Taxonomy" id="198431"/>
    <lineage>
        <taxon>unclassified sequences</taxon>
        <taxon>environmental samples</taxon>
    </lineage>
</organism>